<dbReference type="AlphaFoldDB" id="A0A7J7XAR4"/>
<organism evidence="2 3">
    <name type="scientific">Pipistrellus kuhlii</name>
    <name type="common">Kuhl's pipistrelle</name>
    <dbReference type="NCBI Taxonomy" id="59472"/>
    <lineage>
        <taxon>Eukaryota</taxon>
        <taxon>Metazoa</taxon>
        <taxon>Chordata</taxon>
        <taxon>Craniata</taxon>
        <taxon>Vertebrata</taxon>
        <taxon>Euteleostomi</taxon>
        <taxon>Mammalia</taxon>
        <taxon>Eutheria</taxon>
        <taxon>Laurasiatheria</taxon>
        <taxon>Chiroptera</taxon>
        <taxon>Yangochiroptera</taxon>
        <taxon>Vespertilionidae</taxon>
        <taxon>Pipistrellus</taxon>
    </lineage>
</organism>
<reference evidence="2 3" key="1">
    <citation type="journal article" date="2020" name="Nature">
        <title>Six reference-quality genomes reveal evolution of bat adaptations.</title>
        <authorList>
            <person name="Jebb D."/>
            <person name="Huang Z."/>
            <person name="Pippel M."/>
            <person name="Hughes G.M."/>
            <person name="Lavrichenko K."/>
            <person name="Devanna P."/>
            <person name="Winkler S."/>
            <person name="Jermiin L.S."/>
            <person name="Skirmuntt E.C."/>
            <person name="Katzourakis A."/>
            <person name="Burkitt-Gray L."/>
            <person name="Ray D.A."/>
            <person name="Sullivan K.A.M."/>
            <person name="Roscito J.G."/>
            <person name="Kirilenko B.M."/>
            <person name="Davalos L.M."/>
            <person name="Corthals A.P."/>
            <person name="Power M.L."/>
            <person name="Jones G."/>
            <person name="Ransome R.D."/>
            <person name="Dechmann D.K.N."/>
            <person name="Locatelli A.G."/>
            <person name="Puechmaille S.J."/>
            <person name="Fedrigo O."/>
            <person name="Jarvis E.D."/>
            <person name="Hiller M."/>
            <person name="Vernes S.C."/>
            <person name="Myers E.W."/>
            <person name="Teeling E.C."/>
        </authorList>
    </citation>
    <scope>NUCLEOTIDE SEQUENCE [LARGE SCALE GENOMIC DNA]</scope>
    <source>
        <strain evidence="2">MPipKuh1</strain>
        <tissue evidence="2">Flight muscle</tissue>
    </source>
</reference>
<name>A0A7J7XAR4_PIPKU</name>
<evidence type="ECO:0000256" key="1">
    <source>
        <dbReference type="SAM" id="MobiDB-lite"/>
    </source>
</evidence>
<sequence length="131" mass="14025">MPVWPVFPPLCMLSPRGTNSSSVHSNQKEHAFIQSFVNIYCAPIVLPVCPCPSARRCLLLGPLSLTQAQMPFIFPTPWGIAVVFACLATITPSSDNSSSGFLGGPPRRSRESGWTAVSPECKGEPVTQPGL</sequence>
<protein>
    <submittedName>
        <fullName evidence="2">Uncharacterized protein</fullName>
    </submittedName>
</protein>
<proteinExistence type="predicted"/>
<evidence type="ECO:0000313" key="2">
    <source>
        <dbReference type="EMBL" id="KAF6346817.1"/>
    </source>
</evidence>
<dbReference type="Proteomes" id="UP000558488">
    <property type="component" value="Unassembled WGS sequence"/>
</dbReference>
<dbReference type="EMBL" id="JACAGB010000008">
    <property type="protein sequence ID" value="KAF6346817.1"/>
    <property type="molecule type" value="Genomic_DNA"/>
</dbReference>
<comment type="caution">
    <text evidence="2">The sequence shown here is derived from an EMBL/GenBank/DDBJ whole genome shotgun (WGS) entry which is preliminary data.</text>
</comment>
<evidence type="ECO:0000313" key="3">
    <source>
        <dbReference type="Proteomes" id="UP000558488"/>
    </source>
</evidence>
<feature type="region of interest" description="Disordered" evidence="1">
    <location>
        <begin position="92"/>
        <end position="131"/>
    </location>
</feature>
<gene>
    <name evidence="2" type="ORF">mPipKuh1_010600</name>
</gene>
<keyword evidence="3" id="KW-1185">Reference proteome</keyword>
<accession>A0A7J7XAR4</accession>